<evidence type="ECO:0000256" key="2">
    <source>
        <dbReference type="SAM" id="MobiDB-lite"/>
    </source>
</evidence>
<dbReference type="Pfam" id="PF02752">
    <property type="entry name" value="Arrestin_C"/>
    <property type="match status" value="1"/>
</dbReference>
<feature type="region of interest" description="Disordered" evidence="2">
    <location>
        <begin position="327"/>
        <end position="356"/>
    </location>
</feature>
<feature type="region of interest" description="Disordered" evidence="2">
    <location>
        <begin position="381"/>
        <end position="409"/>
    </location>
</feature>
<feature type="compositionally biased region" description="Polar residues" evidence="2">
    <location>
        <begin position="1208"/>
        <end position="1219"/>
    </location>
</feature>
<reference evidence="4 5" key="1">
    <citation type="journal article" date="2012" name="Plant Cell">
        <title>Genome comparison of barley and maize smut fungi reveals targeted loss of RNA silencing components and species-specific presence of transposable elements.</title>
        <authorList>
            <person name="Laurie J.D."/>
            <person name="Ali S."/>
            <person name="Linning R."/>
            <person name="Mannhaupt G."/>
            <person name="Wong P."/>
            <person name="Gueldener U."/>
            <person name="Muensterkoetter M."/>
            <person name="Moore R."/>
            <person name="Kahmann R."/>
            <person name="Bakkeren G."/>
            <person name="Schirawski J."/>
        </authorList>
    </citation>
    <scope>NUCLEOTIDE SEQUENCE [LARGE SCALE GENOMIC DNA]</scope>
    <source>
        <strain evidence="5">Uh4875-4</strain>
    </source>
</reference>
<comment type="similarity">
    <text evidence="1">Belongs to the arrestin family.</text>
</comment>
<feature type="compositionally biased region" description="Low complexity" evidence="2">
    <location>
        <begin position="330"/>
        <end position="339"/>
    </location>
</feature>
<feature type="compositionally biased region" description="Polar residues" evidence="2">
    <location>
        <begin position="1144"/>
        <end position="1154"/>
    </location>
</feature>
<dbReference type="Gene3D" id="2.60.40.640">
    <property type="match status" value="1"/>
</dbReference>
<sequence>MSGLGIDFGNESEAYSTDTGSRVSAASTSTSGFHSRTRAHMIPKKSSMNKMRGARPKTAEEDARRVRIVSGEPSVLGHGAYTDEDFMSPISVEDIVVQPHNLHSLSAAVAVMNCYSTDTATSSTETETDSDQSPTLTESSVTSSSSGASSAQRINTLKKHNSHADLSTETVRASQARPDPNNGRPVSEHIVIEHGRSVHKSQSNTSVASGYRSDGGSSLGRSAEIPRGVGRSVGRGGHHKLSIRGVASRQGTLQGRLGPKAGTTQTTNSYTASQQEPVSDEETEVMVPDGFGGHTRVKQSRSRPAAVEPAAPPPALLQRIDMSILKEAPSRSASQAASHQHSDARPSAAKWRVGSFYGPDGSETARIDHETGAISELASQIGGSEAGPGAVPSRISSSKASSVSLSRSQTSSVGLKASMMKSLTNQANAHAQAAAEQGDGPVEGSTKAAALEQNRRSRTSLASVSMRSKRGLQGLEEAERGGALVSLDNYRMTYDTGFPILPHEIKALDQDSIMGSVRLGAEAQPMRSSLSQGGMQPLSFAQSHLSSSPLKAGESETQGGKAIEKVKNRPRRSLSETKVNAALLERHGTLLSTTANPLRRNKELNRLLGNSDRKLPASAAKPMTSEAQLKNNLKRSNAVTSAVAPPPAALEQGKANKARVEVDLVLESDLVVEGGTLQGRMQIRIRKGSEKEGGVFLAQPKIRVVGFEELLADDTRYIFYHHASVIDGDRSNNGPSEPYYLHGSPTLSSPETASFSALACFNGDPDAEGYAEGKIGSHSIPFSLELPVSKGVKGSYRGKNAVVRYIVIGSVKLKSASGANRSIAHFYRHVDLFPYLNPAVILSSALKPIQVTSSKGLFLGGSGKVHLMASLHRNTWVAGQRVYINVGIQNDTSKKINGMTLSLIRTVTLYKPRPELDMDNHSARRELDPDACQTSTTRKKIAEEELEMGQKGSRGVVTARGWWTGVEPGQRVESWHYMHIPGDALSISRGRHVEVVYSIKVSIGSSLSSDVSVELPVRVINFVSLDPPPLKKAGSKDGATRSWAAPGSVFSEAKSPSGGSVSERAAGGDADQMVARLKTVDVMRSPGKTEISLQNYDQDQQAARMLSPDEVREEQQRHLQHQKSLNFINHAIRSAAARRGVDVTPTTNSSSARTPSPAGLGIRVLDSRSLLESTSGHSPSGGSSTDGVSGADEDRADDEFDEEEDDSTQTPMATTRQGHCNTVYPRGCEPYEQHHLEAHQAAHHLSSNFSQLPVTLHLPGGMHHMQQVQMQMYQMAAANPAYFQRANTVAAAGAMGGMLPMLSINNANAVSLDEIGDDYDDEEREDRTLALNDESMAEMNMVIGSARLDDDVEYGQFDDSMYADEANMGPVLEEEEVRDQGEEEGGAKGWSLRRRGSSEDEQAEDENRWIAGEEADDVAEVSSIMQTVSIAPGPNEGRTAPPPSTASATSSSVSPVTATERRSSEMSPLAPPYIPMCGDSRTLSSSPPSQPYPVTAPLKMNKDPSAQLPQQVIRAAPSSEKLIERCGKIPITRIHARSATAEGEALSTANLKRHSGNLCFRYPQGLSQGQQQRGHRTTHSVTGLKPLILIPRAITSDKKSSAGSRTPESATFSPSEMGVGNGEREESVISEEAQSGPQEMEVSDGGLPRSSTLQSIATHAKSQQTLRHSDSTSSLVSDAGTTTPSGALSRSHSTHNLRGAAVMVPSVRNKIAMLESRSAALREFTAVVGAGSGGNSPAGSPSKSGLATSTSTGRVAQLTERAERAGSTGGLTPSGSRLGRKGSFMSVAESEDGGGSMVSSVVSVPDYMKAAAGSGRGGVGFNAPVLRNVG</sequence>
<feature type="region of interest" description="Disordered" evidence="2">
    <location>
        <begin position="120"/>
        <end position="315"/>
    </location>
</feature>
<comment type="caution">
    <text evidence="4">The sequence shown here is derived from an EMBL/GenBank/DDBJ whole genome shotgun (WGS) entry which is preliminary data.</text>
</comment>
<feature type="compositionally biased region" description="Polar residues" evidence="2">
    <location>
        <begin position="262"/>
        <end position="277"/>
    </location>
</feature>
<feature type="region of interest" description="Disordered" evidence="2">
    <location>
        <begin position="1029"/>
        <end position="1070"/>
    </location>
</feature>
<proteinExistence type="inferred from homology"/>
<feature type="region of interest" description="Disordered" evidence="2">
    <location>
        <begin position="1594"/>
        <end position="1694"/>
    </location>
</feature>
<keyword evidence="5" id="KW-1185">Reference proteome</keyword>
<dbReference type="SMART" id="SM01017">
    <property type="entry name" value="Arrestin_C"/>
    <property type="match status" value="1"/>
</dbReference>
<gene>
    <name evidence="4" type="ORF">UHOR_03462</name>
</gene>
<feature type="compositionally biased region" description="Basic and acidic residues" evidence="2">
    <location>
        <begin position="1107"/>
        <end position="1117"/>
    </location>
</feature>
<feature type="compositionally biased region" description="Acidic residues" evidence="2">
    <location>
        <begin position="1374"/>
        <end position="1384"/>
    </location>
</feature>
<dbReference type="PANTHER" id="PTHR11792:SF17">
    <property type="entry name" value="KURTZ ARRESTIN"/>
    <property type="match status" value="1"/>
</dbReference>
<evidence type="ECO:0000313" key="4">
    <source>
        <dbReference type="EMBL" id="CCF52387.1"/>
    </source>
</evidence>
<feature type="compositionally biased region" description="Polar residues" evidence="2">
    <location>
        <begin position="13"/>
        <end position="34"/>
    </location>
</feature>
<dbReference type="InterPro" id="IPR011022">
    <property type="entry name" value="Arrestin_C-like"/>
</dbReference>
<dbReference type="GO" id="GO:0007165">
    <property type="term" value="P:signal transduction"/>
    <property type="evidence" value="ECO:0007669"/>
    <property type="project" value="InterPro"/>
</dbReference>
<dbReference type="STRING" id="1128400.I2FZP4"/>
<dbReference type="SUPFAM" id="SSF81296">
    <property type="entry name" value="E set domains"/>
    <property type="match status" value="1"/>
</dbReference>
<dbReference type="InterPro" id="IPR000698">
    <property type="entry name" value="Arrestin"/>
</dbReference>
<dbReference type="InterPro" id="IPR014756">
    <property type="entry name" value="Ig_E-set"/>
</dbReference>
<feature type="compositionally biased region" description="Low complexity" evidence="2">
    <location>
        <begin position="393"/>
        <end position="409"/>
    </location>
</feature>
<evidence type="ECO:0000256" key="1">
    <source>
        <dbReference type="ARBA" id="ARBA00005298"/>
    </source>
</evidence>
<dbReference type="Proteomes" id="UP000006174">
    <property type="component" value="Unassembled WGS sequence"/>
</dbReference>
<feature type="compositionally biased region" description="Polar residues" evidence="2">
    <location>
        <begin position="1601"/>
        <end position="1614"/>
    </location>
</feature>
<feature type="region of interest" description="Disordered" evidence="2">
    <location>
        <begin position="426"/>
        <end position="473"/>
    </location>
</feature>
<feature type="region of interest" description="Disordered" evidence="2">
    <location>
        <begin position="1138"/>
        <end position="1219"/>
    </location>
</feature>
<feature type="region of interest" description="Disordered" evidence="2">
    <location>
        <begin position="1429"/>
        <end position="1490"/>
    </location>
</feature>
<dbReference type="GO" id="GO:0002031">
    <property type="term" value="P:G protein-coupled receptor internalization"/>
    <property type="evidence" value="ECO:0007669"/>
    <property type="project" value="TreeGrafter"/>
</dbReference>
<feature type="domain" description="Arrestin C-terminal-like" evidence="3">
    <location>
        <begin position="861"/>
        <end position="1022"/>
    </location>
</feature>
<dbReference type="GO" id="GO:0005737">
    <property type="term" value="C:cytoplasm"/>
    <property type="evidence" value="ECO:0007669"/>
    <property type="project" value="TreeGrafter"/>
</dbReference>
<feature type="region of interest" description="Disordered" evidence="2">
    <location>
        <begin position="1"/>
        <end position="37"/>
    </location>
</feature>
<protein>
    <recommendedName>
        <fullName evidence="3">Arrestin C-terminal-like domain-containing protein</fullName>
    </recommendedName>
</protein>
<feature type="region of interest" description="Disordered" evidence="2">
    <location>
        <begin position="1094"/>
        <end position="1126"/>
    </location>
</feature>
<dbReference type="GO" id="GO:0001664">
    <property type="term" value="F:G protein-coupled receptor binding"/>
    <property type="evidence" value="ECO:0007669"/>
    <property type="project" value="TreeGrafter"/>
</dbReference>
<feature type="compositionally biased region" description="Acidic residues" evidence="2">
    <location>
        <begin position="1194"/>
        <end position="1207"/>
    </location>
</feature>
<evidence type="ECO:0000313" key="5">
    <source>
        <dbReference type="Proteomes" id="UP000006174"/>
    </source>
</evidence>
<feature type="region of interest" description="Disordered" evidence="2">
    <location>
        <begin position="1731"/>
        <end position="1781"/>
    </location>
</feature>
<dbReference type="eggNOG" id="ENOG502RWPB">
    <property type="taxonomic scope" value="Eukaryota"/>
</dbReference>
<organism evidence="4 5">
    <name type="scientific">Ustilago hordei</name>
    <name type="common">Barley covered smut fungus</name>
    <dbReference type="NCBI Taxonomy" id="120017"/>
    <lineage>
        <taxon>Eukaryota</taxon>
        <taxon>Fungi</taxon>
        <taxon>Dikarya</taxon>
        <taxon>Basidiomycota</taxon>
        <taxon>Ustilaginomycotina</taxon>
        <taxon>Ustilaginomycetes</taxon>
        <taxon>Ustilaginales</taxon>
        <taxon>Ustilaginaceae</taxon>
        <taxon>Ustilago</taxon>
    </lineage>
</organism>
<feature type="compositionally biased region" description="Polar residues" evidence="2">
    <location>
        <begin position="164"/>
        <end position="173"/>
    </location>
</feature>
<feature type="compositionally biased region" description="Low complexity" evidence="2">
    <location>
        <begin position="426"/>
        <end position="435"/>
    </location>
</feature>
<feature type="compositionally biased region" description="Low complexity" evidence="2">
    <location>
        <begin position="1445"/>
        <end position="1458"/>
    </location>
</feature>
<feature type="region of interest" description="Disordered" evidence="2">
    <location>
        <begin position="1374"/>
        <end position="1409"/>
    </location>
</feature>
<feature type="compositionally biased region" description="Low complexity" evidence="2">
    <location>
        <begin position="1173"/>
        <end position="1187"/>
    </location>
</feature>
<dbReference type="PANTHER" id="PTHR11792">
    <property type="entry name" value="ARRESTIN"/>
    <property type="match status" value="1"/>
</dbReference>
<evidence type="ECO:0000259" key="3">
    <source>
        <dbReference type="SMART" id="SM01017"/>
    </source>
</evidence>
<name>I2FZP4_USTHO</name>
<dbReference type="EMBL" id="CAGI01000173">
    <property type="protein sequence ID" value="CCF52387.1"/>
    <property type="molecule type" value="Genomic_DNA"/>
</dbReference>
<feature type="compositionally biased region" description="Polar residues" evidence="2">
    <location>
        <begin position="1649"/>
        <end position="1694"/>
    </location>
</feature>
<dbReference type="OMA" id="THNLRGA"/>
<dbReference type="InterPro" id="IPR014752">
    <property type="entry name" value="Arrestin-like_C"/>
</dbReference>
<feature type="compositionally biased region" description="Basic and acidic residues" evidence="2">
    <location>
        <begin position="186"/>
        <end position="196"/>
    </location>
</feature>
<feature type="compositionally biased region" description="Low complexity" evidence="2">
    <location>
        <begin position="120"/>
        <end position="150"/>
    </location>
</feature>
<accession>I2FZP4</accession>
<dbReference type="HOGENOM" id="CLU_239004_0_0_1"/>